<comment type="caution">
    <text evidence="1">The sequence shown here is derived from an EMBL/GenBank/DDBJ whole genome shotgun (WGS) entry which is preliminary data.</text>
</comment>
<keyword evidence="2" id="KW-1185">Reference proteome</keyword>
<evidence type="ECO:0000313" key="1">
    <source>
        <dbReference type="EMBL" id="KAJ4712846.1"/>
    </source>
</evidence>
<dbReference type="Proteomes" id="UP001164539">
    <property type="component" value="Chromosome 8"/>
</dbReference>
<evidence type="ECO:0000313" key="2">
    <source>
        <dbReference type="Proteomes" id="UP001164539"/>
    </source>
</evidence>
<gene>
    <name evidence="1" type="ORF">OWV82_015015</name>
</gene>
<protein>
    <submittedName>
        <fullName evidence="1">Myb transcription factor</fullName>
    </submittedName>
</protein>
<organism evidence="1 2">
    <name type="scientific">Melia azedarach</name>
    <name type="common">Chinaberry tree</name>
    <dbReference type="NCBI Taxonomy" id="155640"/>
    <lineage>
        <taxon>Eukaryota</taxon>
        <taxon>Viridiplantae</taxon>
        <taxon>Streptophyta</taxon>
        <taxon>Embryophyta</taxon>
        <taxon>Tracheophyta</taxon>
        <taxon>Spermatophyta</taxon>
        <taxon>Magnoliopsida</taxon>
        <taxon>eudicotyledons</taxon>
        <taxon>Gunneridae</taxon>
        <taxon>Pentapetalae</taxon>
        <taxon>rosids</taxon>
        <taxon>malvids</taxon>
        <taxon>Sapindales</taxon>
        <taxon>Meliaceae</taxon>
        <taxon>Melia</taxon>
    </lineage>
</organism>
<sequence length="272" mass="30801">MGRQPCCDKLGVKKGPWTAEEDKKLINFILTNGQCCWRAVPKLAGLRRCGKSCRLRWTNYLRPDLKRGLLTEAEEQLVIDLHARLGNRWSKIAARLPGRTDNEIKNHWNTHIKKKLLKMGIDPVTHEPFHKETKAEESNSSQADNLRESSNHQMVETDPGNNNLEENSRSPTENSSNDDSSSSLLENLCSDDSILLNSLWMDEPALVDATWNNIPPAASQNINDIGIPSWEDNSCSWLLDCQDFGIHDFGFDCFSDNIELNTLNTLEMGDKH</sequence>
<name>A0ACC1XNU2_MELAZ</name>
<dbReference type="EMBL" id="CM051401">
    <property type="protein sequence ID" value="KAJ4712846.1"/>
    <property type="molecule type" value="Genomic_DNA"/>
</dbReference>
<accession>A0ACC1XNU2</accession>
<proteinExistence type="predicted"/>
<reference evidence="1 2" key="1">
    <citation type="journal article" date="2023" name="Science">
        <title>Complex scaffold remodeling in plant triterpene biosynthesis.</title>
        <authorList>
            <person name="De La Pena R."/>
            <person name="Hodgson H."/>
            <person name="Liu J.C."/>
            <person name="Stephenson M.J."/>
            <person name="Martin A.C."/>
            <person name="Owen C."/>
            <person name="Harkess A."/>
            <person name="Leebens-Mack J."/>
            <person name="Jimenez L.E."/>
            <person name="Osbourn A."/>
            <person name="Sattely E.S."/>
        </authorList>
    </citation>
    <scope>NUCLEOTIDE SEQUENCE [LARGE SCALE GENOMIC DNA]</scope>
    <source>
        <strain evidence="2">cv. JPN11</strain>
        <tissue evidence="1">Leaf</tissue>
    </source>
</reference>